<dbReference type="SMART" id="SM00866">
    <property type="entry name" value="UTRA"/>
    <property type="match status" value="1"/>
</dbReference>
<dbReference type="Gene3D" id="3.40.1410.10">
    <property type="entry name" value="Chorismate lyase-like"/>
    <property type="match status" value="1"/>
</dbReference>
<dbReference type="SMART" id="SM00345">
    <property type="entry name" value="HTH_GNTR"/>
    <property type="match status" value="1"/>
</dbReference>
<dbReference type="InterPro" id="IPR011663">
    <property type="entry name" value="UTRA"/>
</dbReference>
<sequence length="237" mass="27347">MKNKQPKYLVIYEDVKEKILSGHYPINSRIADGNTLVQEYDASLMTVKKALDILVSEGFLIRRRGYGTIVKDWTKGKKAHLYAVEGSSKRHSGQLESEVLTFEVEHPNADIAHKLSIDVEDFIYRIERVRYVKKVPTIIEYTYMPISIIPQLKYSHLTGSIYKYILEELGLVIQSSFLNVKGVRPNALEKQTMHLTDTDFLMQVEQVANLDDGRIFEYSIARHLPDSFNFETVIFNN</sequence>
<dbReference type="PANTHER" id="PTHR44846:SF5">
    <property type="entry name" value="HTH-TYPE TRANSCRIPTIONAL REGULATOR GMUR"/>
    <property type="match status" value="1"/>
</dbReference>
<keyword evidence="3 6" id="KW-0238">DNA-binding</keyword>
<dbReference type="GO" id="GO:0003700">
    <property type="term" value="F:DNA-binding transcription factor activity"/>
    <property type="evidence" value="ECO:0007669"/>
    <property type="project" value="InterPro"/>
</dbReference>
<dbReference type="CDD" id="cd07377">
    <property type="entry name" value="WHTH_GntR"/>
    <property type="match status" value="1"/>
</dbReference>
<evidence type="ECO:0000259" key="5">
    <source>
        <dbReference type="PROSITE" id="PS50949"/>
    </source>
</evidence>
<dbReference type="PROSITE" id="PS50949">
    <property type="entry name" value="HTH_GNTR"/>
    <property type="match status" value="1"/>
</dbReference>
<feature type="domain" description="HTH gntR-type" evidence="5">
    <location>
        <begin position="5"/>
        <end position="73"/>
    </location>
</feature>
<dbReference type="AlphaFoldDB" id="A0A1I4F185"/>
<dbReference type="OrthoDB" id="9815017at2"/>
<keyword evidence="1" id="KW-0678">Repressor</keyword>
<dbReference type="InterPro" id="IPR036390">
    <property type="entry name" value="WH_DNA-bd_sf"/>
</dbReference>
<dbReference type="EMBL" id="FOTJ01000001">
    <property type="protein sequence ID" value="SFL11728.1"/>
    <property type="molecule type" value="Genomic_DNA"/>
</dbReference>
<dbReference type="Gene3D" id="1.10.10.10">
    <property type="entry name" value="Winged helix-like DNA-binding domain superfamily/Winged helix DNA-binding domain"/>
    <property type="match status" value="1"/>
</dbReference>
<reference evidence="6 7" key="1">
    <citation type="submission" date="2016-10" db="EMBL/GenBank/DDBJ databases">
        <authorList>
            <person name="de Groot N.N."/>
        </authorList>
    </citation>
    <scope>NUCLEOTIDE SEQUENCE [LARGE SCALE GENOMIC DNA]</scope>
    <source>
        <strain evidence="6 7">M79</strain>
    </source>
</reference>
<evidence type="ECO:0000256" key="1">
    <source>
        <dbReference type="ARBA" id="ARBA00022491"/>
    </source>
</evidence>
<dbReference type="GO" id="GO:0003677">
    <property type="term" value="F:DNA binding"/>
    <property type="evidence" value="ECO:0007669"/>
    <property type="project" value="UniProtKB-KW"/>
</dbReference>
<dbReference type="SUPFAM" id="SSF64288">
    <property type="entry name" value="Chorismate lyase-like"/>
    <property type="match status" value="1"/>
</dbReference>
<dbReference type="Pfam" id="PF07702">
    <property type="entry name" value="UTRA"/>
    <property type="match status" value="1"/>
</dbReference>
<keyword evidence="2" id="KW-0805">Transcription regulation</keyword>
<dbReference type="Pfam" id="PF00392">
    <property type="entry name" value="GntR"/>
    <property type="match status" value="1"/>
</dbReference>
<dbReference type="InterPro" id="IPR036388">
    <property type="entry name" value="WH-like_DNA-bd_sf"/>
</dbReference>
<dbReference type="InterPro" id="IPR000524">
    <property type="entry name" value="Tscrpt_reg_HTH_GntR"/>
</dbReference>
<accession>A0A1I4F185</accession>
<evidence type="ECO:0000256" key="4">
    <source>
        <dbReference type="ARBA" id="ARBA00023163"/>
    </source>
</evidence>
<dbReference type="Proteomes" id="UP000181969">
    <property type="component" value="Unassembled WGS sequence"/>
</dbReference>
<proteinExistence type="predicted"/>
<evidence type="ECO:0000313" key="6">
    <source>
        <dbReference type="EMBL" id="SFL11728.1"/>
    </source>
</evidence>
<evidence type="ECO:0000313" key="7">
    <source>
        <dbReference type="Proteomes" id="UP000181969"/>
    </source>
</evidence>
<dbReference type="SUPFAM" id="SSF46785">
    <property type="entry name" value="Winged helix' DNA-binding domain"/>
    <property type="match status" value="1"/>
</dbReference>
<dbReference type="InterPro" id="IPR050679">
    <property type="entry name" value="Bact_HTH_transcr_reg"/>
</dbReference>
<gene>
    <name evidence="6" type="ORF">SAMN05216438_101357</name>
</gene>
<dbReference type="GO" id="GO:0045892">
    <property type="term" value="P:negative regulation of DNA-templated transcription"/>
    <property type="evidence" value="ECO:0007669"/>
    <property type="project" value="TreeGrafter"/>
</dbReference>
<dbReference type="InterPro" id="IPR028978">
    <property type="entry name" value="Chorismate_lyase_/UTRA_dom_sf"/>
</dbReference>
<protein>
    <submittedName>
        <fullName evidence="6">DNA-binding transcriptional regulator, GntR family</fullName>
    </submittedName>
</protein>
<dbReference type="FunFam" id="3.40.1410.10:FF:000008">
    <property type="entry name" value="Transcriptional regulator, GntR family"/>
    <property type="match status" value="1"/>
</dbReference>
<dbReference type="PANTHER" id="PTHR44846">
    <property type="entry name" value="MANNOSYL-D-GLYCERATE TRANSPORT/METABOLISM SYSTEM REPRESSOR MNGR-RELATED"/>
    <property type="match status" value="1"/>
</dbReference>
<keyword evidence="4" id="KW-0804">Transcription</keyword>
<evidence type="ECO:0000256" key="3">
    <source>
        <dbReference type="ARBA" id="ARBA00023125"/>
    </source>
</evidence>
<evidence type="ECO:0000256" key="2">
    <source>
        <dbReference type="ARBA" id="ARBA00023015"/>
    </source>
</evidence>
<organism evidence="6 7">
    <name type="scientific">Lactococcus garvieae</name>
    <dbReference type="NCBI Taxonomy" id="1363"/>
    <lineage>
        <taxon>Bacteria</taxon>
        <taxon>Bacillati</taxon>
        <taxon>Bacillota</taxon>
        <taxon>Bacilli</taxon>
        <taxon>Lactobacillales</taxon>
        <taxon>Streptococcaceae</taxon>
        <taxon>Lactococcus</taxon>
    </lineage>
</organism>
<name>A0A1I4F185_9LACT</name>
<dbReference type="RefSeq" id="WP_074750166.1">
    <property type="nucleotide sequence ID" value="NZ_CAXVJC010000006.1"/>
</dbReference>